<dbReference type="Pfam" id="PF24681">
    <property type="entry name" value="Kelch_KLHDC2_KLHL20_DRC7"/>
    <property type="match status" value="1"/>
</dbReference>
<dbReference type="Gene3D" id="2.120.10.80">
    <property type="entry name" value="Kelch-type beta propeller"/>
    <property type="match status" value="1"/>
</dbReference>
<feature type="compositionally biased region" description="Basic and acidic residues" evidence="3">
    <location>
        <begin position="1"/>
        <end position="17"/>
    </location>
</feature>
<feature type="non-terminal residue" evidence="4">
    <location>
        <position position="1"/>
    </location>
</feature>
<feature type="region of interest" description="Disordered" evidence="3">
    <location>
        <begin position="1"/>
        <end position="52"/>
    </location>
</feature>
<proteinExistence type="predicted"/>
<comment type="caution">
    <text evidence="4">The sequence shown here is derived from an EMBL/GenBank/DDBJ whole genome shotgun (WGS) entry which is preliminary data.</text>
</comment>
<sequence>FSERLQHNQRRDVDFRAPPDLSRNRSRKEIRSEDGFSKRSLGGERNQGRTSKSQTWSCFSCGWKRGVPVWRSMQHQPRVTPDGVNWEEIPQSGEVPSAREGHTLCVIKGKLYLFGGASSPDASECLPGVYSFDVVSLTWQCLSASGVAPRVLRHSSAAAGDNIYVYGGVLKGDPTDDLLVFNTVSLTWTPVKTSGSRPPALWGQSFTQAGDQIFMFGGYGAGGDFCKDLYVLNTEKLQWQRWEVKGESPAACSGQTLTAHHDKVHTHT</sequence>
<keyword evidence="1" id="KW-0880">Kelch repeat</keyword>
<dbReference type="SUPFAM" id="SSF117281">
    <property type="entry name" value="Kelch motif"/>
    <property type="match status" value="1"/>
</dbReference>
<reference evidence="4 5" key="1">
    <citation type="submission" date="2021-06" db="EMBL/GenBank/DDBJ databases">
        <authorList>
            <person name="Palmer J.M."/>
        </authorList>
    </citation>
    <scope>NUCLEOTIDE SEQUENCE [LARGE SCALE GENOMIC DNA]</scope>
    <source>
        <strain evidence="5">if_2019</strain>
        <tissue evidence="4">Muscle</tissue>
    </source>
</reference>
<evidence type="ECO:0000256" key="1">
    <source>
        <dbReference type="ARBA" id="ARBA00022441"/>
    </source>
</evidence>
<keyword evidence="5" id="KW-1185">Reference proteome</keyword>
<feature type="compositionally biased region" description="Basic and acidic residues" evidence="3">
    <location>
        <begin position="27"/>
        <end position="37"/>
    </location>
</feature>
<dbReference type="EMBL" id="JAHRIQ010028360">
    <property type="protein sequence ID" value="MEQ2230716.1"/>
    <property type="molecule type" value="Genomic_DNA"/>
</dbReference>
<evidence type="ECO:0000313" key="5">
    <source>
        <dbReference type="Proteomes" id="UP001482620"/>
    </source>
</evidence>
<protein>
    <recommendedName>
        <fullName evidence="6">Rab9 effector protein with kelch motifs</fullName>
    </recommendedName>
</protein>
<organism evidence="4 5">
    <name type="scientific">Ilyodon furcidens</name>
    <name type="common">goldbreast splitfin</name>
    <dbReference type="NCBI Taxonomy" id="33524"/>
    <lineage>
        <taxon>Eukaryota</taxon>
        <taxon>Metazoa</taxon>
        <taxon>Chordata</taxon>
        <taxon>Craniata</taxon>
        <taxon>Vertebrata</taxon>
        <taxon>Euteleostomi</taxon>
        <taxon>Actinopterygii</taxon>
        <taxon>Neopterygii</taxon>
        <taxon>Teleostei</taxon>
        <taxon>Neoteleostei</taxon>
        <taxon>Acanthomorphata</taxon>
        <taxon>Ovalentaria</taxon>
        <taxon>Atherinomorphae</taxon>
        <taxon>Cyprinodontiformes</taxon>
        <taxon>Goodeidae</taxon>
        <taxon>Ilyodon</taxon>
    </lineage>
</organism>
<dbReference type="PANTHER" id="PTHR46093:SF17">
    <property type="entry name" value="ZMP:0000001301"/>
    <property type="match status" value="1"/>
</dbReference>
<dbReference type="InterPro" id="IPR015915">
    <property type="entry name" value="Kelch-typ_b-propeller"/>
</dbReference>
<evidence type="ECO:0000256" key="3">
    <source>
        <dbReference type="SAM" id="MobiDB-lite"/>
    </source>
</evidence>
<keyword evidence="2" id="KW-0677">Repeat</keyword>
<accession>A0ABV0TD38</accession>
<name>A0ABV0TD38_9TELE</name>
<dbReference type="PANTHER" id="PTHR46093">
    <property type="entry name" value="ACYL-COA-BINDING DOMAIN-CONTAINING PROTEIN 5"/>
    <property type="match status" value="1"/>
</dbReference>
<dbReference type="Proteomes" id="UP001482620">
    <property type="component" value="Unassembled WGS sequence"/>
</dbReference>
<evidence type="ECO:0000256" key="2">
    <source>
        <dbReference type="ARBA" id="ARBA00022737"/>
    </source>
</evidence>
<evidence type="ECO:0008006" key="6">
    <source>
        <dbReference type="Google" id="ProtNLM"/>
    </source>
</evidence>
<evidence type="ECO:0000313" key="4">
    <source>
        <dbReference type="EMBL" id="MEQ2230716.1"/>
    </source>
</evidence>
<gene>
    <name evidence="4" type="ORF">ILYODFUR_032253</name>
</gene>